<dbReference type="InterPro" id="IPR055348">
    <property type="entry name" value="DctQ"/>
</dbReference>
<reference evidence="12 13" key="1">
    <citation type="submission" date="2024-03" db="EMBL/GenBank/DDBJ databases">
        <title>High-quality draft genome sequencing of Tistrella sp. BH-R2-4.</title>
        <authorList>
            <person name="Dong C."/>
        </authorList>
    </citation>
    <scope>NUCLEOTIDE SEQUENCE [LARGE SCALE GENOMIC DNA]</scope>
    <source>
        <strain evidence="12 13">BH-R2-4</strain>
    </source>
</reference>
<keyword evidence="6 9" id="KW-1133">Transmembrane helix</keyword>
<dbReference type="Pfam" id="PF04290">
    <property type="entry name" value="DctQ"/>
    <property type="match status" value="1"/>
</dbReference>
<gene>
    <name evidence="12" type="ORF">WG926_05450</name>
</gene>
<evidence type="ECO:0000259" key="11">
    <source>
        <dbReference type="Pfam" id="PF04290"/>
    </source>
</evidence>
<evidence type="ECO:0000256" key="7">
    <source>
        <dbReference type="ARBA" id="ARBA00023136"/>
    </source>
</evidence>
<evidence type="ECO:0000313" key="12">
    <source>
        <dbReference type="EMBL" id="MEN2987739.1"/>
    </source>
</evidence>
<protein>
    <recommendedName>
        <fullName evidence="9">TRAP transporter small permease protein</fullName>
    </recommendedName>
</protein>
<sequence length="211" mass="22326">MRKNPKDAGTSAKANPVGRRGASGPPSSLGRLSHAIATAEGVGAGLCVAVIFGLLLANVVSRGLGKPLIWTDELAVFLMVWAAFLGASLGIARRQHIAITLLPDMAGASTRRALALAVDVALLVFLLALSAQIWRWFDPITLWRSASAEAFSLATFNFIYQEPTVTLGMRKMWFWLVLPLFCVTATIHVLASLAGRLSGGDLAGDGGEART</sequence>
<dbReference type="PANTHER" id="PTHR35011:SF2">
    <property type="entry name" value="2,3-DIKETO-L-GULONATE TRAP TRANSPORTER SMALL PERMEASE PROTEIN YIAM"/>
    <property type="match status" value="1"/>
</dbReference>
<keyword evidence="5 9" id="KW-0812">Transmembrane</keyword>
<comment type="function">
    <text evidence="9">Part of the tripartite ATP-independent periplasmic (TRAP) transport system.</text>
</comment>
<evidence type="ECO:0000256" key="4">
    <source>
        <dbReference type="ARBA" id="ARBA00022519"/>
    </source>
</evidence>
<feature type="transmembrane region" description="Helical" evidence="9">
    <location>
        <begin position="74"/>
        <end position="92"/>
    </location>
</feature>
<accession>A0ABU9YG17</accession>
<comment type="subcellular location">
    <subcellularLocation>
        <location evidence="1 9">Cell inner membrane</location>
        <topology evidence="1 9">Multi-pass membrane protein</topology>
    </subcellularLocation>
</comment>
<evidence type="ECO:0000256" key="9">
    <source>
        <dbReference type="RuleBase" id="RU369079"/>
    </source>
</evidence>
<evidence type="ECO:0000256" key="8">
    <source>
        <dbReference type="ARBA" id="ARBA00038436"/>
    </source>
</evidence>
<feature type="region of interest" description="Disordered" evidence="10">
    <location>
        <begin position="1"/>
        <end position="27"/>
    </location>
</feature>
<evidence type="ECO:0000256" key="5">
    <source>
        <dbReference type="ARBA" id="ARBA00022692"/>
    </source>
</evidence>
<evidence type="ECO:0000313" key="13">
    <source>
        <dbReference type="Proteomes" id="UP001413721"/>
    </source>
</evidence>
<keyword evidence="4 9" id="KW-0997">Cell inner membrane</keyword>
<dbReference type="Proteomes" id="UP001413721">
    <property type="component" value="Unassembled WGS sequence"/>
</dbReference>
<feature type="transmembrane region" description="Helical" evidence="9">
    <location>
        <begin position="172"/>
        <end position="194"/>
    </location>
</feature>
<dbReference type="RefSeq" id="WP_345936908.1">
    <property type="nucleotide sequence ID" value="NZ_JBBKTW010000002.1"/>
</dbReference>
<feature type="transmembrane region" description="Helical" evidence="9">
    <location>
        <begin position="140"/>
        <end position="160"/>
    </location>
</feature>
<proteinExistence type="inferred from homology"/>
<feature type="transmembrane region" description="Helical" evidence="9">
    <location>
        <begin position="41"/>
        <end position="62"/>
    </location>
</feature>
<dbReference type="InterPro" id="IPR007387">
    <property type="entry name" value="TRAP_DctQ"/>
</dbReference>
<evidence type="ECO:0000256" key="3">
    <source>
        <dbReference type="ARBA" id="ARBA00022475"/>
    </source>
</evidence>
<keyword evidence="3" id="KW-1003">Cell membrane</keyword>
<keyword evidence="7 9" id="KW-0472">Membrane</keyword>
<evidence type="ECO:0000256" key="2">
    <source>
        <dbReference type="ARBA" id="ARBA00022448"/>
    </source>
</evidence>
<dbReference type="PANTHER" id="PTHR35011">
    <property type="entry name" value="2,3-DIKETO-L-GULONATE TRAP TRANSPORTER SMALL PERMEASE PROTEIN YIAM"/>
    <property type="match status" value="1"/>
</dbReference>
<comment type="subunit">
    <text evidence="9">The complex comprises the extracytoplasmic solute receptor protein and the two transmembrane proteins.</text>
</comment>
<feature type="domain" description="Tripartite ATP-independent periplasmic transporters DctQ component" evidence="11">
    <location>
        <begin position="51"/>
        <end position="197"/>
    </location>
</feature>
<comment type="caution">
    <text evidence="9">Lacks conserved residue(s) required for the propagation of feature annotation.</text>
</comment>
<comment type="caution">
    <text evidence="12">The sequence shown here is derived from an EMBL/GenBank/DDBJ whole genome shotgun (WGS) entry which is preliminary data.</text>
</comment>
<evidence type="ECO:0000256" key="1">
    <source>
        <dbReference type="ARBA" id="ARBA00004429"/>
    </source>
</evidence>
<organism evidence="12 13">
    <name type="scientific">Tistrella arctica</name>
    <dbReference type="NCBI Taxonomy" id="3133430"/>
    <lineage>
        <taxon>Bacteria</taxon>
        <taxon>Pseudomonadati</taxon>
        <taxon>Pseudomonadota</taxon>
        <taxon>Alphaproteobacteria</taxon>
        <taxon>Geminicoccales</taxon>
        <taxon>Geminicoccaceae</taxon>
        <taxon>Tistrella</taxon>
    </lineage>
</organism>
<dbReference type="EMBL" id="JBBKTW010000002">
    <property type="protein sequence ID" value="MEN2987739.1"/>
    <property type="molecule type" value="Genomic_DNA"/>
</dbReference>
<evidence type="ECO:0000256" key="6">
    <source>
        <dbReference type="ARBA" id="ARBA00022989"/>
    </source>
</evidence>
<feature type="transmembrane region" description="Helical" evidence="9">
    <location>
        <begin position="113"/>
        <end position="134"/>
    </location>
</feature>
<keyword evidence="13" id="KW-1185">Reference proteome</keyword>
<keyword evidence="2 9" id="KW-0813">Transport</keyword>
<comment type="similarity">
    <text evidence="8 9">Belongs to the TRAP transporter small permease family.</text>
</comment>
<evidence type="ECO:0000256" key="10">
    <source>
        <dbReference type="SAM" id="MobiDB-lite"/>
    </source>
</evidence>
<name>A0ABU9YG17_9PROT</name>